<dbReference type="Gene3D" id="3.40.50.1400">
    <property type="match status" value="2"/>
</dbReference>
<comment type="pathway">
    <text evidence="1 10 11">Porphyrin-containing compound metabolism; protoheme biosynthesis.</text>
</comment>
<comment type="similarity">
    <text evidence="2 10 11">Belongs to the ferrochelatase family.</text>
</comment>
<keyword evidence="13" id="KW-1185">Reference proteome</keyword>
<keyword evidence="4 10" id="KW-0479">Metal-binding</keyword>
<name>A0A0R2D0I8_9LACO</name>
<evidence type="ECO:0000256" key="10">
    <source>
        <dbReference type="HAMAP-Rule" id="MF_00323"/>
    </source>
</evidence>
<evidence type="ECO:0000256" key="5">
    <source>
        <dbReference type="ARBA" id="ARBA00023004"/>
    </source>
</evidence>
<evidence type="ECO:0000313" key="12">
    <source>
        <dbReference type="EMBL" id="KRM97488.1"/>
    </source>
</evidence>
<evidence type="ECO:0000256" key="4">
    <source>
        <dbReference type="ARBA" id="ARBA00022723"/>
    </source>
</evidence>
<dbReference type="HAMAP" id="MF_00323">
    <property type="entry name" value="Ferrochelatase"/>
    <property type="match status" value="1"/>
</dbReference>
<keyword evidence="3 10" id="KW-0963">Cytoplasm</keyword>
<dbReference type="Pfam" id="PF00762">
    <property type="entry name" value="Ferrochelatase"/>
    <property type="match status" value="1"/>
</dbReference>
<dbReference type="CDD" id="cd00419">
    <property type="entry name" value="Ferrochelatase_C"/>
    <property type="match status" value="1"/>
</dbReference>
<reference evidence="12 13" key="1">
    <citation type="journal article" date="2015" name="Genome Announc.">
        <title>Expanding the biotechnology potential of lactobacilli through comparative genomics of 213 strains and associated genera.</title>
        <authorList>
            <person name="Sun Z."/>
            <person name="Harris H.M."/>
            <person name="McCann A."/>
            <person name="Guo C."/>
            <person name="Argimon S."/>
            <person name="Zhang W."/>
            <person name="Yang X."/>
            <person name="Jeffery I.B."/>
            <person name="Cooney J.C."/>
            <person name="Kagawa T.F."/>
            <person name="Liu W."/>
            <person name="Song Y."/>
            <person name="Salvetti E."/>
            <person name="Wrobel A."/>
            <person name="Rasinkangas P."/>
            <person name="Parkhill J."/>
            <person name="Rea M.C."/>
            <person name="O'Sullivan O."/>
            <person name="Ritari J."/>
            <person name="Douillard F.P."/>
            <person name="Paul Ross R."/>
            <person name="Yang R."/>
            <person name="Briner A.E."/>
            <person name="Felis G.E."/>
            <person name="de Vos W.M."/>
            <person name="Barrangou R."/>
            <person name="Klaenhammer T.R."/>
            <person name="Caufield P.W."/>
            <person name="Cui Y."/>
            <person name="Zhang H."/>
            <person name="O'Toole P.W."/>
        </authorList>
    </citation>
    <scope>NUCLEOTIDE SEQUENCE [LARGE SCALE GENOMIC DNA]</scope>
    <source>
        <strain evidence="12 13">DSM 21051</strain>
    </source>
</reference>
<dbReference type="EC" id="4.99.1.9" evidence="10"/>
<comment type="subcellular location">
    <subcellularLocation>
        <location evidence="10 11">Cytoplasm</location>
    </subcellularLocation>
</comment>
<dbReference type="NCBIfam" id="TIGR00109">
    <property type="entry name" value="hemH"/>
    <property type="match status" value="1"/>
</dbReference>
<dbReference type="GO" id="GO:0006783">
    <property type="term" value="P:heme biosynthetic process"/>
    <property type="evidence" value="ECO:0007669"/>
    <property type="project" value="UniProtKB-UniRule"/>
</dbReference>
<dbReference type="InterPro" id="IPR033644">
    <property type="entry name" value="Ferrochelatase_C"/>
</dbReference>
<dbReference type="PATRIC" id="fig|1423725.3.peg.1571"/>
<dbReference type="Proteomes" id="UP000051015">
    <property type="component" value="Unassembled WGS sequence"/>
</dbReference>
<comment type="caution">
    <text evidence="10">Lacks conserved residue(s) required for the propagation of feature annotation.</text>
</comment>
<feature type="binding site" evidence="10">
    <location>
        <position position="277"/>
    </location>
    <ligand>
        <name>Fe(2+)</name>
        <dbReference type="ChEBI" id="CHEBI:29033"/>
    </ligand>
</feature>
<dbReference type="PANTHER" id="PTHR11108:SF1">
    <property type="entry name" value="FERROCHELATASE, MITOCHONDRIAL"/>
    <property type="match status" value="1"/>
</dbReference>
<keyword evidence="8 10" id="KW-0627">Porphyrin biosynthesis</keyword>
<dbReference type="SUPFAM" id="SSF53800">
    <property type="entry name" value="Chelatase"/>
    <property type="match status" value="1"/>
</dbReference>
<dbReference type="CDD" id="cd03411">
    <property type="entry name" value="Ferrochelatase_N"/>
    <property type="match status" value="1"/>
</dbReference>
<dbReference type="PROSITE" id="PS00534">
    <property type="entry name" value="FERROCHELATASE"/>
    <property type="match status" value="1"/>
</dbReference>
<dbReference type="GO" id="GO:0005737">
    <property type="term" value="C:cytoplasm"/>
    <property type="evidence" value="ECO:0007669"/>
    <property type="project" value="UniProtKB-SubCell"/>
</dbReference>
<keyword evidence="5 10" id="KW-0408">Iron</keyword>
<dbReference type="InterPro" id="IPR033659">
    <property type="entry name" value="Ferrochelatase_N"/>
</dbReference>
<dbReference type="FunFam" id="3.40.50.1400:FF:000002">
    <property type="entry name" value="Ferrochelatase"/>
    <property type="match status" value="1"/>
</dbReference>
<dbReference type="InterPro" id="IPR019772">
    <property type="entry name" value="Ferrochelatase_AS"/>
</dbReference>
<comment type="caution">
    <text evidence="12">The sequence shown here is derived from an EMBL/GenBank/DDBJ whole genome shotgun (WGS) entry which is preliminary data.</text>
</comment>
<proteinExistence type="inferred from homology"/>
<evidence type="ECO:0000256" key="9">
    <source>
        <dbReference type="ARBA" id="ARBA00024536"/>
    </source>
</evidence>
<comment type="catalytic activity">
    <reaction evidence="9">
        <text>Fe-coproporphyrin III + 2 H(+) = coproporphyrin III + Fe(2+)</text>
        <dbReference type="Rhea" id="RHEA:49572"/>
        <dbReference type="ChEBI" id="CHEBI:15378"/>
        <dbReference type="ChEBI" id="CHEBI:29033"/>
        <dbReference type="ChEBI" id="CHEBI:68438"/>
        <dbReference type="ChEBI" id="CHEBI:131725"/>
        <dbReference type="EC" id="4.99.1.9"/>
    </reaction>
    <physiologicalReaction direction="right-to-left" evidence="9">
        <dbReference type="Rhea" id="RHEA:49574"/>
    </physiologicalReaction>
</comment>
<dbReference type="GO" id="GO:0046872">
    <property type="term" value="F:metal ion binding"/>
    <property type="evidence" value="ECO:0007669"/>
    <property type="project" value="UniProtKB-UniRule"/>
</dbReference>
<comment type="function">
    <text evidence="10 11">Involved in coproporphyrin-dependent heme b biosynthesis. Catalyzes the insertion of ferrous iron into coproporphyrin III to form Fe-coproporphyrin III.</text>
</comment>
<organism evidence="12 13">
    <name type="scientific">Liquorilactobacillus aquaticus DSM 21051</name>
    <dbReference type="NCBI Taxonomy" id="1423725"/>
    <lineage>
        <taxon>Bacteria</taxon>
        <taxon>Bacillati</taxon>
        <taxon>Bacillota</taxon>
        <taxon>Bacilli</taxon>
        <taxon>Lactobacillales</taxon>
        <taxon>Lactobacillaceae</taxon>
        <taxon>Liquorilactobacillus</taxon>
    </lineage>
</organism>
<accession>A0A0R2D0I8</accession>
<evidence type="ECO:0000256" key="2">
    <source>
        <dbReference type="ARBA" id="ARBA00007718"/>
    </source>
</evidence>
<keyword evidence="6 10" id="KW-0350">Heme biosynthesis</keyword>
<keyword evidence="7 10" id="KW-0456">Lyase</keyword>
<protein>
    <recommendedName>
        <fullName evidence="10">Coproporphyrin III ferrochelatase</fullName>
        <ecNumber evidence="10">4.99.1.9</ecNumber>
    </recommendedName>
</protein>
<dbReference type="GO" id="GO:0004325">
    <property type="term" value="F:ferrochelatase activity"/>
    <property type="evidence" value="ECO:0007669"/>
    <property type="project" value="UniProtKB-UniRule"/>
</dbReference>
<dbReference type="InterPro" id="IPR001015">
    <property type="entry name" value="Ferrochelatase"/>
</dbReference>
<evidence type="ECO:0000256" key="11">
    <source>
        <dbReference type="RuleBase" id="RU000607"/>
    </source>
</evidence>
<dbReference type="PANTHER" id="PTHR11108">
    <property type="entry name" value="FERROCHELATASE"/>
    <property type="match status" value="1"/>
</dbReference>
<sequence length="321" mass="36968">MLEEVMDVKKGVLLINLGTPKTPTEKDVRAYLKKFLSDPRVIDMPRWKWKPILNLMILPHRPAKSAKLYQQIWSDEHGSPLQYYTERQTKLLQERLPDYIVKYAMSYSAPFIADVLELFEVAGIDSLTIIPLYPQYSTTTVGSVVDDINQFYYKRARIPALHIITDFCDSEAYIRVLSEKIKREYNKFKPDKVLFSYHGIPVSYVAKGDPYRARCDLTTKLLTQRLEGVPYLQTFQSRFGPDEWLTPSTDTTLKELPALGVKRVLVVSPSFVSDCLETLHELDIENRDYFLNNGGGEFRMLPALNDDAGFIDVLQRLVEQG</sequence>
<evidence type="ECO:0000256" key="3">
    <source>
        <dbReference type="ARBA" id="ARBA00022490"/>
    </source>
</evidence>
<feature type="binding site" evidence="10">
    <location>
        <position position="198"/>
    </location>
    <ligand>
        <name>Fe(2+)</name>
        <dbReference type="ChEBI" id="CHEBI:29033"/>
    </ligand>
</feature>
<evidence type="ECO:0000256" key="7">
    <source>
        <dbReference type="ARBA" id="ARBA00023239"/>
    </source>
</evidence>
<evidence type="ECO:0000256" key="6">
    <source>
        <dbReference type="ARBA" id="ARBA00023133"/>
    </source>
</evidence>
<dbReference type="EMBL" id="AYZD01000001">
    <property type="protein sequence ID" value="KRM97488.1"/>
    <property type="molecule type" value="Genomic_DNA"/>
</dbReference>
<dbReference type="RefSeq" id="WP_235809287.1">
    <property type="nucleotide sequence ID" value="NZ_AYZD01000001.1"/>
</dbReference>
<evidence type="ECO:0000256" key="8">
    <source>
        <dbReference type="ARBA" id="ARBA00023244"/>
    </source>
</evidence>
<evidence type="ECO:0000313" key="13">
    <source>
        <dbReference type="Proteomes" id="UP000051015"/>
    </source>
</evidence>
<evidence type="ECO:0000256" key="1">
    <source>
        <dbReference type="ARBA" id="ARBA00004744"/>
    </source>
</evidence>
<dbReference type="AlphaFoldDB" id="A0A0R2D0I8"/>
<dbReference type="UniPathway" id="UPA00252"/>
<dbReference type="STRING" id="1423725.FC19_GL001529"/>
<gene>
    <name evidence="10" type="primary">cpfC</name>
    <name evidence="12" type="ORF">FC19_GL001529</name>
</gene>